<evidence type="ECO:0000256" key="2">
    <source>
        <dbReference type="SAM" id="MobiDB-lite"/>
    </source>
</evidence>
<evidence type="ECO:0000313" key="4">
    <source>
        <dbReference type="EMBL" id="PMP14003.1"/>
    </source>
</evidence>
<dbReference type="Proteomes" id="UP000235611">
    <property type="component" value="Unassembled WGS sequence"/>
</dbReference>
<protein>
    <recommendedName>
        <fullName evidence="3">Tyr recombinase domain-containing protein</fullName>
    </recommendedName>
</protein>
<dbReference type="InterPro" id="IPR002104">
    <property type="entry name" value="Integrase_catalytic"/>
</dbReference>
<name>A0AAP8N003_9VIBR</name>
<comment type="caution">
    <text evidence="4">The sequence shown here is derived from an EMBL/GenBank/DDBJ whole genome shotgun (WGS) entry which is preliminary data.</text>
</comment>
<dbReference type="InterPro" id="IPR011010">
    <property type="entry name" value="DNA_brk_join_enz"/>
</dbReference>
<dbReference type="PROSITE" id="PS51898">
    <property type="entry name" value="TYR_RECOMBINASE"/>
    <property type="match status" value="1"/>
</dbReference>
<sequence>MARLNPRIDAKILDDSNSSTSGPKKTKTASMPPKTIEQANRILDALYDRSPTLSLCCQMSALTGLRYSDSAWLKYSDFYDKHGNFVEQVTVIQQKSYNMRLGRSGVELTKENRVAALRKSKVEIYTTQEIQKIVEETRYFSDGSEFLFANARSRTKDENGEVISRPMHVVSADRHHTAVQDELKLNFNLGTHSWRKFFALQLVRNGTTIEKIRDLLGQSSLASTDRYLHSFTHELRGEVQKVSLLE</sequence>
<dbReference type="GO" id="GO:0006310">
    <property type="term" value="P:DNA recombination"/>
    <property type="evidence" value="ECO:0007669"/>
    <property type="project" value="UniProtKB-KW"/>
</dbReference>
<gene>
    <name evidence="4" type="ORF">BCS93_04225</name>
</gene>
<dbReference type="AlphaFoldDB" id="A0AAP8N003"/>
<feature type="domain" description="Tyr recombinase" evidence="3">
    <location>
        <begin position="29"/>
        <end position="240"/>
    </location>
</feature>
<dbReference type="InterPro" id="IPR013762">
    <property type="entry name" value="Integrase-like_cat_sf"/>
</dbReference>
<evidence type="ECO:0000313" key="5">
    <source>
        <dbReference type="Proteomes" id="UP000235611"/>
    </source>
</evidence>
<evidence type="ECO:0000256" key="1">
    <source>
        <dbReference type="ARBA" id="ARBA00023172"/>
    </source>
</evidence>
<dbReference type="Pfam" id="PF00589">
    <property type="entry name" value="Phage_integrase"/>
    <property type="match status" value="1"/>
</dbReference>
<keyword evidence="1" id="KW-0233">DNA recombination</keyword>
<dbReference type="Gene3D" id="1.10.443.10">
    <property type="entry name" value="Intergrase catalytic core"/>
    <property type="match status" value="1"/>
</dbReference>
<dbReference type="RefSeq" id="WP_102477392.1">
    <property type="nucleotide sequence ID" value="NZ_MDBO01000036.1"/>
</dbReference>
<accession>A0AAP8N003</accession>
<dbReference type="SUPFAM" id="SSF56349">
    <property type="entry name" value="DNA breaking-rejoining enzymes"/>
    <property type="match status" value="1"/>
</dbReference>
<dbReference type="GO" id="GO:0003677">
    <property type="term" value="F:DNA binding"/>
    <property type="evidence" value="ECO:0007669"/>
    <property type="project" value="InterPro"/>
</dbReference>
<proteinExistence type="predicted"/>
<dbReference type="EMBL" id="MDBO01000036">
    <property type="protein sequence ID" value="PMP14003.1"/>
    <property type="molecule type" value="Genomic_DNA"/>
</dbReference>
<organism evidence="4 5">
    <name type="scientific">Vibrio breoganii</name>
    <dbReference type="NCBI Taxonomy" id="553239"/>
    <lineage>
        <taxon>Bacteria</taxon>
        <taxon>Pseudomonadati</taxon>
        <taxon>Pseudomonadota</taxon>
        <taxon>Gammaproteobacteria</taxon>
        <taxon>Vibrionales</taxon>
        <taxon>Vibrionaceae</taxon>
        <taxon>Vibrio</taxon>
    </lineage>
</organism>
<evidence type="ECO:0000259" key="3">
    <source>
        <dbReference type="PROSITE" id="PS51898"/>
    </source>
</evidence>
<reference evidence="5" key="1">
    <citation type="submission" date="2016-07" db="EMBL/GenBank/DDBJ databases">
        <title>Nontailed viruses are major unrecognized killers of bacteria in the ocean.</title>
        <authorList>
            <person name="Kauffman K."/>
            <person name="Hussain F."/>
            <person name="Yang J."/>
            <person name="Arevalo P."/>
            <person name="Brown J."/>
            <person name="Cutler M."/>
            <person name="Kelly L."/>
            <person name="Polz M.F."/>
        </authorList>
    </citation>
    <scope>NUCLEOTIDE SEQUENCE [LARGE SCALE GENOMIC DNA]</scope>
    <source>
        <strain evidence="5">10N.222.49.A5</strain>
    </source>
</reference>
<dbReference type="GO" id="GO:0015074">
    <property type="term" value="P:DNA integration"/>
    <property type="evidence" value="ECO:0007669"/>
    <property type="project" value="InterPro"/>
</dbReference>
<feature type="region of interest" description="Disordered" evidence="2">
    <location>
        <begin position="12"/>
        <end position="34"/>
    </location>
</feature>